<dbReference type="InterPro" id="IPR046341">
    <property type="entry name" value="SET_dom_sf"/>
</dbReference>
<feature type="region of interest" description="Disordered" evidence="1">
    <location>
        <begin position="116"/>
        <end position="140"/>
    </location>
</feature>
<reference evidence="3 4" key="1">
    <citation type="submission" date="2016-07" db="EMBL/GenBank/DDBJ databases">
        <title>Pervasive Adenine N6-methylation of Active Genes in Fungi.</title>
        <authorList>
            <consortium name="DOE Joint Genome Institute"/>
            <person name="Mondo S.J."/>
            <person name="Dannebaum R.O."/>
            <person name="Kuo R.C."/>
            <person name="Labutti K."/>
            <person name="Haridas S."/>
            <person name="Kuo A."/>
            <person name="Salamov A."/>
            <person name="Ahrendt S.R."/>
            <person name="Lipzen A."/>
            <person name="Sullivan W."/>
            <person name="Andreopoulos W.B."/>
            <person name="Clum A."/>
            <person name="Lindquist E."/>
            <person name="Daum C."/>
            <person name="Ramamoorthy G.K."/>
            <person name="Gryganskyi A."/>
            <person name="Culley D."/>
            <person name="Magnuson J.K."/>
            <person name="James T.Y."/>
            <person name="O'Malley M.A."/>
            <person name="Stajich J.E."/>
            <person name="Spatafora J.W."/>
            <person name="Visel A."/>
            <person name="Grigoriev I.V."/>
        </authorList>
    </citation>
    <scope>NUCLEOTIDE SEQUENCE [LARGE SCALE GENOMIC DNA]</scope>
    <source>
        <strain evidence="3 4">NRRL 3301</strain>
    </source>
</reference>
<dbReference type="PANTHER" id="PTHR12197">
    <property type="entry name" value="HISTONE-LYSINE N-METHYLTRANSFERASE SMYD"/>
    <property type="match status" value="1"/>
</dbReference>
<dbReference type="Gene3D" id="2.170.270.10">
    <property type="entry name" value="SET domain"/>
    <property type="match status" value="1"/>
</dbReference>
<accession>A0A1X2GJJ8</accession>
<organism evidence="3 4">
    <name type="scientific">Hesseltinella vesiculosa</name>
    <dbReference type="NCBI Taxonomy" id="101127"/>
    <lineage>
        <taxon>Eukaryota</taxon>
        <taxon>Fungi</taxon>
        <taxon>Fungi incertae sedis</taxon>
        <taxon>Mucoromycota</taxon>
        <taxon>Mucoromycotina</taxon>
        <taxon>Mucoromycetes</taxon>
        <taxon>Mucorales</taxon>
        <taxon>Cunninghamellaceae</taxon>
        <taxon>Hesseltinella</taxon>
    </lineage>
</organism>
<name>A0A1X2GJJ8_9FUNG</name>
<dbReference type="PANTHER" id="PTHR12197:SF294">
    <property type="entry name" value="POTENTIAL PROTEIN LYSINE METHYLTRANSFERASE SET6"/>
    <property type="match status" value="1"/>
</dbReference>
<evidence type="ECO:0000313" key="3">
    <source>
        <dbReference type="EMBL" id="ORX55161.1"/>
    </source>
</evidence>
<dbReference type="Proteomes" id="UP000242146">
    <property type="component" value="Unassembled WGS sequence"/>
</dbReference>
<dbReference type="AlphaFoldDB" id="A0A1X2GJJ8"/>
<evidence type="ECO:0000259" key="2">
    <source>
        <dbReference type="PROSITE" id="PS50280"/>
    </source>
</evidence>
<dbReference type="CDD" id="cd20071">
    <property type="entry name" value="SET_SMYD"/>
    <property type="match status" value="1"/>
</dbReference>
<proteinExistence type="predicted"/>
<protein>
    <submittedName>
        <fullName evidence="3">SET domain-containing protein</fullName>
    </submittedName>
</protein>
<dbReference type="InterPro" id="IPR001214">
    <property type="entry name" value="SET_dom"/>
</dbReference>
<dbReference type="STRING" id="101127.A0A1X2GJJ8"/>
<gene>
    <name evidence="3" type="ORF">DM01DRAFT_1335459</name>
</gene>
<dbReference type="EMBL" id="MCGT01000012">
    <property type="protein sequence ID" value="ORX55161.1"/>
    <property type="molecule type" value="Genomic_DNA"/>
</dbReference>
<dbReference type="GO" id="GO:0005634">
    <property type="term" value="C:nucleus"/>
    <property type="evidence" value="ECO:0007669"/>
    <property type="project" value="TreeGrafter"/>
</dbReference>
<dbReference type="PROSITE" id="PS50280">
    <property type="entry name" value="SET"/>
    <property type="match status" value="1"/>
</dbReference>
<dbReference type="SMART" id="SM00317">
    <property type="entry name" value="SET"/>
    <property type="match status" value="1"/>
</dbReference>
<dbReference type="SUPFAM" id="SSF82199">
    <property type="entry name" value="SET domain"/>
    <property type="match status" value="1"/>
</dbReference>
<evidence type="ECO:0000313" key="4">
    <source>
        <dbReference type="Proteomes" id="UP000242146"/>
    </source>
</evidence>
<evidence type="ECO:0000256" key="1">
    <source>
        <dbReference type="SAM" id="MobiDB-lite"/>
    </source>
</evidence>
<dbReference type="Pfam" id="PF00856">
    <property type="entry name" value="SET"/>
    <property type="match status" value="1"/>
</dbReference>
<feature type="domain" description="SET" evidence="2">
    <location>
        <begin position="30"/>
        <end position="427"/>
    </location>
</feature>
<comment type="caution">
    <text evidence="3">The sequence shown here is derived from an EMBL/GenBank/DDBJ whole genome shotgun (WGS) entry which is preliminary data.</text>
</comment>
<dbReference type="InterPro" id="IPR050869">
    <property type="entry name" value="H3K4_H4K5_MeTrfase"/>
</dbReference>
<dbReference type="OrthoDB" id="1028014at2759"/>
<keyword evidence="4" id="KW-1185">Reference proteome</keyword>
<sequence>MSIDTLTQNMGHIQLIGLVDNLIDSTDPSPSPESFLQVQPLPNKGRGFVASRPITKGTLIHVAHPFAAVTHQAWKPETCMGCYAFSYPKTMKCKAVATPLEAQCWLASLGSVGALGSQRPDLSSDQKKKKKRSTPLPPASKLQLRHTAFCSDTCKAAHIDRLPGPRDGSGVPFLWYRWLTCMYRLEHSDLIVASSKTSSSVINGPSPSQYDVEDDDELTDLLNSLWDNATQLTLNQDGTDEHDLTMLRLIASCMLQLNHTEETPDVASQQLWDMQDNELTAFRHTYRGPRFVTTNDLLTSTLPDPVQHAMSLYAKLTHAMTADHPHHHMPQPLTNLDHKLFRAIYFREMANGFGLWEQPTSGSSDDNCEEDKVTDDLELLGYGIYPSAVYFNHSCDANVTKVRHGHLMYFYAKQPISKGEEACISYGNVQAPVQERQQRLLYHYHFLCACRRCAQESIDM</sequence>